<keyword evidence="3" id="KW-1185">Reference proteome</keyword>
<reference evidence="2 3" key="1">
    <citation type="submission" date="2014-04" db="EMBL/GenBank/DDBJ databases">
        <authorList>
            <consortium name="DOE Joint Genome Institute"/>
            <person name="Kuo A."/>
            <person name="Tarkka M."/>
            <person name="Buscot F."/>
            <person name="Kohler A."/>
            <person name="Nagy L.G."/>
            <person name="Floudas D."/>
            <person name="Copeland A."/>
            <person name="Barry K.W."/>
            <person name="Cichocki N."/>
            <person name="Veneault-Fourrey C."/>
            <person name="LaButti K."/>
            <person name="Lindquist E.A."/>
            <person name="Lipzen A."/>
            <person name="Lundell T."/>
            <person name="Morin E."/>
            <person name="Murat C."/>
            <person name="Sun H."/>
            <person name="Tunlid A."/>
            <person name="Henrissat B."/>
            <person name="Grigoriev I.V."/>
            <person name="Hibbett D.S."/>
            <person name="Martin F."/>
            <person name="Nordberg H.P."/>
            <person name="Cantor M.N."/>
            <person name="Hua S.X."/>
        </authorList>
    </citation>
    <scope>NUCLEOTIDE SEQUENCE [LARGE SCALE GENOMIC DNA]</scope>
    <source>
        <strain evidence="2 3">F 1598</strain>
    </source>
</reference>
<feature type="region of interest" description="Disordered" evidence="1">
    <location>
        <begin position="1"/>
        <end position="22"/>
    </location>
</feature>
<gene>
    <name evidence="2" type="ORF">PILCRDRAFT_825978</name>
</gene>
<dbReference type="HOGENOM" id="CLU_1619658_0_0_1"/>
<dbReference type="AlphaFoldDB" id="A0A0C3FAJ6"/>
<sequence length="164" mass="18034">MILSPPSATTVPQTNSSPNAERTNLSIHTIAPSVAELTPHAIHYVDHCTNPGLPTIQQRLQLDHSGTPILFPASPVILTIALTHTTQHFLPTFPIRHQNNLDLNRGPDPSPLLHVHIRPPSFNIRLSLHPALSRITPVYPPPNRPRISRVSSPSGYPHSNDTRS</sequence>
<name>A0A0C3FAJ6_PILCF</name>
<evidence type="ECO:0000313" key="3">
    <source>
        <dbReference type="Proteomes" id="UP000054166"/>
    </source>
</evidence>
<reference evidence="3" key="2">
    <citation type="submission" date="2015-01" db="EMBL/GenBank/DDBJ databases">
        <title>Evolutionary Origins and Diversification of the Mycorrhizal Mutualists.</title>
        <authorList>
            <consortium name="DOE Joint Genome Institute"/>
            <consortium name="Mycorrhizal Genomics Consortium"/>
            <person name="Kohler A."/>
            <person name="Kuo A."/>
            <person name="Nagy L.G."/>
            <person name="Floudas D."/>
            <person name="Copeland A."/>
            <person name="Barry K.W."/>
            <person name="Cichocki N."/>
            <person name="Veneault-Fourrey C."/>
            <person name="LaButti K."/>
            <person name="Lindquist E.A."/>
            <person name="Lipzen A."/>
            <person name="Lundell T."/>
            <person name="Morin E."/>
            <person name="Murat C."/>
            <person name="Riley R."/>
            <person name="Ohm R."/>
            <person name="Sun H."/>
            <person name="Tunlid A."/>
            <person name="Henrissat B."/>
            <person name="Grigoriev I.V."/>
            <person name="Hibbett D.S."/>
            <person name="Martin F."/>
        </authorList>
    </citation>
    <scope>NUCLEOTIDE SEQUENCE [LARGE SCALE GENOMIC DNA]</scope>
    <source>
        <strain evidence="3">F 1598</strain>
    </source>
</reference>
<feature type="compositionally biased region" description="Polar residues" evidence="1">
    <location>
        <begin position="149"/>
        <end position="164"/>
    </location>
</feature>
<dbReference type="Proteomes" id="UP000054166">
    <property type="component" value="Unassembled WGS sequence"/>
</dbReference>
<organism evidence="2 3">
    <name type="scientific">Piloderma croceum (strain F 1598)</name>
    <dbReference type="NCBI Taxonomy" id="765440"/>
    <lineage>
        <taxon>Eukaryota</taxon>
        <taxon>Fungi</taxon>
        <taxon>Dikarya</taxon>
        <taxon>Basidiomycota</taxon>
        <taxon>Agaricomycotina</taxon>
        <taxon>Agaricomycetes</taxon>
        <taxon>Agaricomycetidae</taxon>
        <taxon>Atheliales</taxon>
        <taxon>Atheliaceae</taxon>
        <taxon>Piloderma</taxon>
    </lineage>
</organism>
<accession>A0A0C3FAJ6</accession>
<evidence type="ECO:0000256" key="1">
    <source>
        <dbReference type="SAM" id="MobiDB-lite"/>
    </source>
</evidence>
<dbReference type="InParanoid" id="A0A0C3FAJ6"/>
<dbReference type="EMBL" id="KN833031">
    <property type="protein sequence ID" value="KIM76761.1"/>
    <property type="molecule type" value="Genomic_DNA"/>
</dbReference>
<evidence type="ECO:0000313" key="2">
    <source>
        <dbReference type="EMBL" id="KIM76761.1"/>
    </source>
</evidence>
<protein>
    <submittedName>
        <fullName evidence="2">Uncharacterized protein</fullName>
    </submittedName>
</protein>
<proteinExistence type="predicted"/>
<feature type="region of interest" description="Disordered" evidence="1">
    <location>
        <begin position="135"/>
        <end position="164"/>
    </location>
</feature>